<dbReference type="Proteomes" id="UP000009183">
    <property type="component" value="Chromosome 9"/>
</dbReference>
<accession>D7U0N4</accession>
<evidence type="ECO:0000313" key="1">
    <source>
        <dbReference type="EMBL" id="CBI36180.3"/>
    </source>
</evidence>
<name>D7U0N4_VITVI</name>
<dbReference type="InParanoid" id="D7U0N4"/>
<dbReference type="HOGENOM" id="CLU_3378065_0_0_1"/>
<dbReference type="PaxDb" id="29760-VIT_09s0002g04970.t01"/>
<sequence length="34" mass="3407">MGPYASMASPVAIVLCIPEAATAIPCMAAMLKLA</sequence>
<reference evidence="2" key="1">
    <citation type="journal article" date="2007" name="Nature">
        <title>The grapevine genome sequence suggests ancestral hexaploidization in major angiosperm phyla.</title>
        <authorList>
            <consortium name="The French-Italian Public Consortium for Grapevine Genome Characterization."/>
            <person name="Jaillon O."/>
            <person name="Aury J.-M."/>
            <person name="Noel B."/>
            <person name="Policriti A."/>
            <person name="Clepet C."/>
            <person name="Casagrande A."/>
            <person name="Choisne N."/>
            <person name="Aubourg S."/>
            <person name="Vitulo N."/>
            <person name="Jubin C."/>
            <person name="Vezzi A."/>
            <person name="Legeai F."/>
            <person name="Hugueney P."/>
            <person name="Dasilva C."/>
            <person name="Horner D."/>
            <person name="Mica E."/>
            <person name="Jublot D."/>
            <person name="Poulain J."/>
            <person name="Bruyere C."/>
            <person name="Billault A."/>
            <person name="Segurens B."/>
            <person name="Gouyvenoux M."/>
            <person name="Ugarte E."/>
            <person name="Cattonaro F."/>
            <person name="Anthouard V."/>
            <person name="Vico V."/>
            <person name="Del Fabbro C."/>
            <person name="Alaux M."/>
            <person name="Di Gaspero G."/>
            <person name="Dumas V."/>
            <person name="Felice N."/>
            <person name="Paillard S."/>
            <person name="Juman I."/>
            <person name="Moroldo M."/>
            <person name="Scalabrin S."/>
            <person name="Canaguier A."/>
            <person name="Le Clainche I."/>
            <person name="Malacrida G."/>
            <person name="Durand E."/>
            <person name="Pesole G."/>
            <person name="Laucou V."/>
            <person name="Chatelet P."/>
            <person name="Merdinoglu D."/>
            <person name="Delledonne M."/>
            <person name="Pezzotti M."/>
            <person name="Lecharny A."/>
            <person name="Scarpelli C."/>
            <person name="Artiguenave F."/>
            <person name="Pe M.E."/>
            <person name="Valle G."/>
            <person name="Morgante M."/>
            <person name="Caboche M."/>
            <person name="Adam-Blondon A.-F."/>
            <person name="Weissenbach J."/>
            <person name="Quetier F."/>
            <person name="Wincker P."/>
        </authorList>
    </citation>
    <scope>NUCLEOTIDE SEQUENCE [LARGE SCALE GENOMIC DNA]</scope>
    <source>
        <strain evidence="2">cv. Pinot noir / PN40024</strain>
    </source>
</reference>
<evidence type="ECO:0000313" key="2">
    <source>
        <dbReference type="Proteomes" id="UP000009183"/>
    </source>
</evidence>
<keyword evidence="2" id="KW-1185">Reference proteome</keyword>
<dbReference type="EMBL" id="FN596494">
    <property type="protein sequence ID" value="CBI36180.3"/>
    <property type="molecule type" value="Genomic_DNA"/>
</dbReference>
<gene>
    <name evidence="1" type="ordered locus">VIT_09s0002g04970</name>
</gene>
<organism evidence="1 2">
    <name type="scientific">Vitis vinifera</name>
    <name type="common">Grape</name>
    <dbReference type="NCBI Taxonomy" id="29760"/>
    <lineage>
        <taxon>Eukaryota</taxon>
        <taxon>Viridiplantae</taxon>
        <taxon>Streptophyta</taxon>
        <taxon>Embryophyta</taxon>
        <taxon>Tracheophyta</taxon>
        <taxon>Spermatophyta</taxon>
        <taxon>Magnoliopsida</taxon>
        <taxon>eudicotyledons</taxon>
        <taxon>Gunneridae</taxon>
        <taxon>Pentapetalae</taxon>
        <taxon>rosids</taxon>
        <taxon>Vitales</taxon>
        <taxon>Vitaceae</taxon>
        <taxon>Viteae</taxon>
        <taxon>Vitis</taxon>
    </lineage>
</organism>
<proteinExistence type="predicted"/>
<dbReference type="AlphaFoldDB" id="D7U0N4"/>
<protein>
    <submittedName>
        <fullName evidence="1">Uncharacterized protein</fullName>
    </submittedName>
</protein>